<proteinExistence type="predicted"/>
<organism evidence="1 2">
    <name type="scientific">Romanomermis culicivorax</name>
    <name type="common">Nematode worm</name>
    <dbReference type="NCBI Taxonomy" id="13658"/>
    <lineage>
        <taxon>Eukaryota</taxon>
        <taxon>Metazoa</taxon>
        <taxon>Ecdysozoa</taxon>
        <taxon>Nematoda</taxon>
        <taxon>Enoplea</taxon>
        <taxon>Dorylaimia</taxon>
        <taxon>Mermithida</taxon>
        <taxon>Mermithoidea</taxon>
        <taxon>Mermithidae</taxon>
        <taxon>Romanomermis</taxon>
    </lineage>
</organism>
<protein>
    <submittedName>
        <fullName evidence="2">Uncharacterized protein</fullName>
    </submittedName>
</protein>
<evidence type="ECO:0000313" key="2">
    <source>
        <dbReference type="WBParaSite" id="nRc.2.0.1.t08343-RA"/>
    </source>
</evidence>
<keyword evidence="1" id="KW-1185">Reference proteome</keyword>
<dbReference type="AlphaFoldDB" id="A0A915I2I4"/>
<name>A0A915I2I4_ROMCU</name>
<sequence length="96" mass="10393">MPIRNTKNLMAKIFHKDFHTAGALLAPDLTIPDILPAAATWHMEVNGDVNAVTRAMTKKTISQPTLSDSILLAADYSPPPIRAITIASHDVRPSAH</sequence>
<evidence type="ECO:0000313" key="1">
    <source>
        <dbReference type="Proteomes" id="UP000887565"/>
    </source>
</evidence>
<dbReference type="WBParaSite" id="nRc.2.0.1.t08343-RA">
    <property type="protein sequence ID" value="nRc.2.0.1.t08343-RA"/>
    <property type="gene ID" value="nRc.2.0.1.g08343"/>
</dbReference>
<dbReference type="Proteomes" id="UP000887565">
    <property type="component" value="Unplaced"/>
</dbReference>
<reference evidence="2" key="1">
    <citation type="submission" date="2022-11" db="UniProtKB">
        <authorList>
            <consortium name="WormBaseParasite"/>
        </authorList>
    </citation>
    <scope>IDENTIFICATION</scope>
</reference>
<accession>A0A915I2I4</accession>